<evidence type="ECO:0000256" key="3">
    <source>
        <dbReference type="ARBA" id="ARBA00022679"/>
    </source>
</evidence>
<organism evidence="5 6">
    <name type="scientific">Methylobacterium brachythecii</name>
    <dbReference type="NCBI Taxonomy" id="1176177"/>
    <lineage>
        <taxon>Bacteria</taxon>
        <taxon>Pseudomonadati</taxon>
        <taxon>Pseudomonadota</taxon>
        <taxon>Alphaproteobacteria</taxon>
        <taxon>Hyphomicrobiales</taxon>
        <taxon>Methylobacteriaceae</taxon>
        <taxon>Methylobacterium</taxon>
    </lineage>
</organism>
<comment type="similarity">
    <text evidence="1">Belongs to the glycosyltransferase 2 family.</text>
</comment>
<keyword evidence="6" id="KW-1185">Reference proteome</keyword>
<dbReference type="InterPro" id="IPR001173">
    <property type="entry name" value="Glyco_trans_2-like"/>
</dbReference>
<dbReference type="RefSeq" id="WP_284211839.1">
    <property type="nucleotide sequence ID" value="NZ_BSPG01000026.1"/>
</dbReference>
<accession>A0ABQ6D6D0</accession>
<dbReference type="EMBL" id="BSPG01000026">
    <property type="protein sequence ID" value="GLS45697.1"/>
    <property type="molecule type" value="Genomic_DNA"/>
</dbReference>
<evidence type="ECO:0000313" key="6">
    <source>
        <dbReference type="Proteomes" id="UP001156881"/>
    </source>
</evidence>
<evidence type="ECO:0000256" key="2">
    <source>
        <dbReference type="ARBA" id="ARBA00022676"/>
    </source>
</evidence>
<dbReference type="InterPro" id="IPR029044">
    <property type="entry name" value="Nucleotide-diphossugar_trans"/>
</dbReference>
<dbReference type="GO" id="GO:0016740">
    <property type="term" value="F:transferase activity"/>
    <property type="evidence" value="ECO:0007669"/>
    <property type="project" value="UniProtKB-KW"/>
</dbReference>
<dbReference type="PANTHER" id="PTHR43630">
    <property type="entry name" value="POLY-BETA-1,6-N-ACETYL-D-GLUCOSAMINE SYNTHASE"/>
    <property type="match status" value="1"/>
</dbReference>
<evidence type="ECO:0000259" key="4">
    <source>
        <dbReference type="Pfam" id="PF13632"/>
    </source>
</evidence>
<keyword evidence="2" id="KW-0328">Glycosyltransferase</keyword>
<dbReference type="Gene3D" id="3.90.550.10">
    <property type="entry name" value="Spore Coat Polysaccharide Biosynthesis Protein SpsA, Chain A"/>
    <property type="match status" value="1"/>
</dbReference>
<sequence>MAVLDRSIVARGALGEEPAAEAVVLPREIGFLLAHGMPYRVLADAAEAARLCRADALTTLLNTGAIDEERYYRALALSLGTTFVDDVRLYDGVRHAEVLDVEATPLARKFWPLVAVAPRGRAVARLMDTWNQCSVQPAITTPMRLRHAVFAQRADEIATEAADGLKQHHPEWSCRPGPTTRDLILVGVMVGLGFLFTSLPNGFSMSLLALTQLATVAMLMVRFCAVAVPSSPEPSPELRLLNDAALPTYTVLVALYREASVVEQLVGSLKSLDYPAAKLDIKLLLEADDVETAEALRSIALPPWFEIVTAPPGLPRTKPRALNIALPLARGRYLVVYDAEDVIERQQLKLAATLFARAPKTTACLQGRLVIDNYKDGWLTRLFAIEYSALFDVLGPALAAWRMPTPLGGTTTHFRTRVLCELRGWDAWNVTEDADLGMRLALAGYHVGDLPSDTKEEGLRLVKPWLRQRTRWMKGFLQTSFTHLRNPAETAGRLGPLGSLFALTLLPGTVLSALDGLSAGRRADCGDGPAGRAHECWDERGFHWRYHGDAAPGAACLLAPPLVRADAMGAPAAVLFRLGQRCGLARGLRAGPASAPLEQDRAWAGPHLAQWRPADAPSLRAQIRFANSAAASCGGRCRLRAVTKLLFASMM</sequence>
<dbReference type="Pfam" id="PF13632">
    <property type="entry name" value="Glyco_trans_2_3"/>
    <property type="match status" value="1"/>
</dbReference>
<dbReference type="SUPFAM" id="SSF53448">
    <property type="entry name" value="Nucleotide-diphospho-sugar transferases"/>
    <property type="match status" value="1"/>
</dbReference>
<dbReference type="PANTHER" id="PTHR43630:SF1">
    <property type="entry name" value="POLY-BETA-1,6-N-ACETYL-D-GLUCOSAMINE SYNTHASE"/>
    <property type="match status" value="1"/>
</dbReference>
<reference evidence="6" key="1">
    <citation type="journal article" date="2019" name="Int. J. Syst. Evol. Microbiol.">
        <title>The Global Catalogue of Microorganisms (GCM) 10K type strain sequencing project: providing services to taxonomists for standard genome sequencing and annotation.</title>
        <authorList>
            <consortium name="The Broad Institute Genomics Platform"/>
            <consortium name="The Broad Institute Genome Sequencing Center for Infectious Disease"/>
            <person name="Wu L."/>
            <person name="Ma J."/>
        </authorList>
    </citation>
    <scope>NUCLEOTIDE SEQUENCE [LARGE SCALE GENOMIC DNA]</scope>
    <source>
        <strain evidence="6">NBRC 107710</strain>
    </source>
</reference>
<proteinExistence type="inferred from homology"/>
<protein>
    <submittedName>
        <fullName evidence="5">Glycosyl transferase</fullName>
    </submittedName>
</protein>
<comment type="caution">
    <text evidence="5">The sequence shown here is derived from an EMBL/GenBank/DDBJ whole genome shotgun (WGS) entry which is preliminary data.</text>
</comment>
<evidence type="ECO:0000313" key="5">
    <source>
        <dbReference type="EMBL" id="GLS45697.1"/>
    </source>
</evidence>
<feature type="domain" description="Glycosyltransferase 2-like" evidence="4">
    <location>
        <begin position="334"/>
        <end position="485"/>
    </location>
</feature>
<evidence type="ECO:0000256" key="1">
    <source>
        <dbReference type="ARBA" id="ARBA00006739"/>
    </source>
</evidence>
<dbReference type="Proteomes" id="UP001156881">
    <property type="component" value="Unassembled WGS sequence"/>
</dbReference>
<name>A0ABQ6D6D0_9HYPH</name>
<keyword evidence="3 5" id="KW-0808">Transferase</keyword>
<gene>
    <name evidence="5" type="ORF">GCM10007884_36880</name>
</gene>